<dbReference type="EMBL" id="KB705998">
    <property type="protein sequence ID" value="EMR69881.1"/>
    <property type="molecule type" value="Genomic_DNA"/>
</dbReference>
<dbReference type="InterPro" id="IPR052998">
    <property type="entry name" value="Hetero-Diels-Alderase-like"/>
</dbReference>
<dbReference type="SUPFAM" id="SSF63829">
    <property type="entry name" value="Calcium-dependent phosphotriesterase"/>
    <property type="match status" value="1"/>
</dbReference>
<dbReference type="OrthoDB" id="9977941at2759"/>
<protein>
    <submittedName>
        <fullName evidence="2">Putative six-bladed beta-propeller-like protein</fullName>
    </submittedName>
</protein>
<reference evidence="3" key="1">
    <citation type="journal article" date="2013" name="Genome Announc.">
        <title>Draft genome sequence of the grapevine dieback fungus Eutypa lata UCR-EL1.</title>
        <authorList>
            <person name="Blanco-Ulate B."/>
            <person name="Rolshausen P.E."/>
            <person name="Cantu D."/>
        </authorList>
    </citation>
    <scope>NUCLEOTIDE SEQUENCE [LARGE SCALE GENOMIC DNA]</scope>
    <source>
        <strain evidence="3">UCR-EL1</strain>
    </source>
</reference>
<dbReference type="AlphaFoldDB" id="M7TIU1"/>
<dbReference type="InterPro" id="IPR011042">
    <property type="entry name" value="6-blade_b-propeller_TolB-like"/>
</dbReference>
<dbReference type="Proteomes" id="UP000012174">
    <property type="component" value="Unassembled WGS sequence"/>
</dbReference>
<proteinExistence type="predicted"/>
<organism evidence="2 3">
    <name type="scientific">Eutypa lata (strain UCR-EL1)</name>
    <name type="common">Grapevine dieback disease fungus</name>
    <name type="synonym">Eutypa armeniacae</name>
    <dbReference type="NCBI Taxonomy" id="1287681"/>
    <lineage>
        <taxon>Eukaryota</taxon>
        <taxon>Fungi</taxon>
        <taxon>Dikarya</taxon>
        <taxon>Ascomycota</taxon>
        <taxon>Pezizomycotina</taxon>
        <taxon>Sordariomycetes</taxon>
        <taxon>Xylariomycetidae</taxon>
        <taxon>Xylariales</taxon>
        <taxon>Diatrypaceae</taxon>
        <taxon>Eutypa</taxon>
    </lineage>
</organism>
<keyword evidence="3" id="KW-1185">Reference proteome</keyword>
<dbReference type="PANTHER" id="PTHR42060">
    <property type="entry name" value="NHL REPEAT-CONTAINING PROTEIN-RELATED"/>
    <property type="match status" value="1"/>
</dbReference>
<feature type="region of interest" description="Disordered" evidence="1">
    <location>
        <begin position="1"/>
        <end position="26"/>
    </location>
</feature>
<dbReference type="Gene3D" id="2.120.10.30">
    <property type="entry name" value="TolB, C-terminal domain"/>
    <property type="match status" value="1"/>
</dbReference>
<evidence type="ECO:0000256" key="1">
    <source>
        <dbReference type="SAM" id="MobiDB-lite"/>
    </source>
</evidence>
<evidence type="ECO:0000313" key="2">
    <source>
        <dbReference type="EMBL" id="EMR69881.1"/>
    </source>
</evidence>
<dbReference type="HOGENOM" id="CLU_1468166_0_0_1"/>
<sequence length="184" mass="19678">MASSLLYTLDPTEANPQPRSVTDFGSNTTTLTGIAPLDDNLYAISGGLHTSYAFERGSMNLYIVSLEKGTIVDRIPVPDTATMNGLAFVPHNPHRLLSADSIDGRIFSINTRTREVSVAFDDALLGPSNGNGSSGLLPIAINGLRTRGDFIYFTNSNQGTFVRCPIDQVGNQAGNFEILARSPA</sequence>
<feature type="compositionally biased region" description="Polar residues" evidence="1">
    <location>
        <begin position="14"/>
        <end position="26"/>
    </location>
</feature>
<dbReference type="PANTHER" id="PTHR42060:SF3">
    <property type="entry name" value="SMP-30_GLUCONOLACTONASE_LRE-LIKE REGION DOMAIN-CONTAINING PROTEIN"/>
    <property type="match status" value="1"/>
</dbReference>
<evidence type="ECO:0000313" key="3">
    <source>
        <dbReference type="Proteomes" id="UP000012174"/>
    </source>
</evidence>
<name>M7TIU1_EUTLA</name>
<gene>
    <name evidence="2" type="ORF">UCREL1_3093</name>
</gene>
<dbReference type="KEGG" id="ela:UCREL1_3093"/>
<accession>M7TIU1</accession>